<evidence type="ECO:0000256" key="7">
    <source>
        <dbReference type="ARBA" id="ARBA00022779"/>
    </source>
</evidence>
<evidence type="ECO:0000256" key="1">
    <source>
        <dbReference type="ARBA" id="ARBA00004117"/>
    </source>
</evidence>
<dbReference type="Gene3D" id="1.10.220.30">
    <property type="match status" value="2"/>
</dbReference>
<feature type="domain" description="Flagellar motor switch protein FliG middle" evidence="12">
    <location>
        <begin position="130"/>
        <end position="194"/>
    </location>
</feature>
<keyword evidence="14" id="KW-0966">Cell projection</keyword>
<keyword evidence="14" id="KW-0282">Flagellum</keyword>
<evidence type="ECO:0000256" key="6">
    <source>
        <dbReference type="ARBA" id="ARBA00022500"/>
    </source>
</evidence>
<dbReference type="PANTHER" id="PTHR30534">
    <property type="entry name" value="FLAGELLAR MOTOR SWITCH PROTEIN FLIG"/>
    <property type="match status" value="1"/>
</dbReference>
<dbReference type="Pfam" id="PF14841">
    <property type="entry name" value="FliG_M"/>
    <property type="match status" value="1"/>
</dbReference>
<keyword evidence="7" id="KW-0283">Flagellar rotation</keyword>
<dbReference type="RefSeq" id="WP_089990430.1">
    <property type="nucleotide sequence ID" value="NZ_FOIZ01000001.1"/>
</dbReference>
<keyword evidence="15" id="KW-1185">Reference proteome</keyword>
<dbReference type="Proteomes" id="UP000199167">
    <property type="component" value="Unassembled WGS sequence"/>
</dbReference>
<dbReference type="GO" id="GO:0005886">
    <property type="term" value="C:plasma membrane"/>
    <property type="evidence" value="ECO:0007669"/>
    <property type="project" value="UniProtKB-SubCell"/>
</dbReference>
<dbReference type="InterPro" id="IPR000090">
    <property type="entry name" value="Flg_Motor_Flig"/>
</dbReference>
<dbReference type="InterPro" id="IPR028263">
    <property type="entry name" value="FliG_N"/>
</dbReference>
<evidence type="ECO:0000256" key="10">
    <source>
        <dbReference type="ARBA" id="ARBA00025598"/>
    </source>
</evidence>
<comment type="function">
    <text evidence="10">FliG is one of three proteins (FliG, FliN, FliM) that forms the rotor-mounted switch complex (C ring), located at the base of the basal body. This complex interacts with the CheY and CheZ chemotaxis proteins, in addition to contacting components of the motor that determine the direction of flagellar rotation.</text>
</comment>
<dbReference type="Pfam" id="PF14842">
    <property type="entry name" value="FliG_N"/>
    <property type="match status" value="1"/>
</dbReference>
<dbReference type="InterPro" id="IPR023087">
    <property type="entry name" value="Flg_Motor_Flig_C"/>
</dbReference>
<evidence type="ECO:0000256" key="3">
    <source>
        <dbReference type="ARBA" id="ARBA00010299"/>
    </source>
</evidence>
<dbReference type="Pfam" id="PF01706">
    <property type="entry name" value="FliG_C"/>
    <property type="match status" value="1"/>
</dbReference>
<evidence type="ECO:0000259" key="12">
    <source>
        <dbReference type="Pfam" id="PF14841"/>
    </source>
</evidence>
<keyword evidence="8" id="KW-0472">Membrane</keyword>
<dbReference type="InterPro" id="IPR032779">
    <property type="entry name" value="FliG_M"/>
</dbReference>
<evidence type="ECO:0000256" key="9">
    <source>
        <dbReference type="ARBA" id="ARBA00023143"/>
    </source>
</evidence>
<feature type="domain" description="Flagellar motor switch protein FliG N-terminal" evidence="13">
    <location>
        <begin position="18"/>
        <end position="120"/>
    </location>
</feature>
<proteinExistence type="inferred from homology"/>
<evidence type="ECO:0000313" key="15">
    <source>
        <dbReference type="Proteomes" id="UP000199167"/>
    </source>
</evidence>
<feature type="domain" description="Flagellar motor switch protein FliG C-terminal" evidence="11">
    <location>
        <begin position="230"/>
        <end position="343"/>
    </location>
</feature>
<dbReference type="SUPFAM" id="SSF48029">
    <property type="entry name" value="FliG"/>
    <property type="match status" value="2"/>
</dbReference>
<evidence type="ECO:0000259" key="11">
    <source>
        <dbReference type="Pfam" id="PF01706"/>
    </source>
</evidence>
<name>A0A1I0NPI5_9RHOB</name>
<dbReference type="GO" id="GO:0071973">
    <property type="term" value="P:bacterial-type flagellum-dependent cell motility"/>
    <property type="evidence" value="ECO:0007669"/>
    <property type="project" value="InterPro"/>
</dbReference>
<organism evidence="14 15">
    <name type="scientific">Cognatiyoonia koreensis</name>
    <dbReference type="NCBI Taxonomy" id="364200"/>
    <lineage>
        <taxon>Bacteria</taxon>
        <taxon>Pseudomonadati</taxon>
        <taxon>Pseudomonadota</taxon>
        <taxon>Alphaproteobacteria</taxon>
        <taxon>Rhodobacterales</taxon>
        <taxon>Paracoccaceae</taxon>
        <taxon>Cognatiyoonia</taxon>
    </lineage>
</organism>
<dbReference type="STRING" id="364200.SAMN04488515_0749"/>
<evidence type="ECO:0000259" key="13">
    <source>
        <dbReference type="Pfam" id="PF14842"/>
    </source>
</evidence>
<evidence type="ECO:0000256" key="5">
    <source>
        <dbReference type="ARBA" id="ARBA00022475"/>
    </source>
</evidence>
<dbReference type="PRINTS" id="PR00954">
    <property type="entry name" value="FLGMOTORFLIG"/>
</dbReference>
<keyword evidence="6" id="KW-0145">Chemotaxis</keyword>
<dbReference type="OrthoDB" id="7616820at2"/>
<dbReference type="GO" id="GO:0006935">
    <property type="term" value="P:chemotaxis"/>
    <property type="evidence" value="ECO:0007669"/>
    <property type="project" value="UniProtKB-KW"/>
</dbReference>
<accession>A0A1I0NPI5</accession>
<protein>
    <recommendedName>
        <fullName evidence="4">Flagellar motor switch protein FliG</fullName>
    </recommendedName>
</protein>
<keyword evidence="9" id="KW-0975">Bacterial flagellum</keyword>
<gene>
    <name evidence="14" type="ORF">SAMN04488515_0749</name>
</gene>
<reference evidence="14 15" key="1">
    <citation type="submission" date="2016-10" db="EMBL/GenBank/DDBJ databases">
        <authorList>
            <person name="de Groot N.N."/>
        </authorList>
    </citation>
    <scope>NUCLEOTIDE SEQUENCE [LARGE SCALE GENOMIC DNA]</scope>
    <source>
        <strain evidence="14 15">DSM 17925</strain>
    </source>
</reference>
<comment type="similarity">
    <text evidence="3">Belongs to the FliG family.</text>
</comment>
<keyword evidence="14" id="KW-0969">Cilium</keyword>
<sequence length="352" mass="36545">MQQNTSTAPKTDKPVLSLSRRRKAALIVQLMIGDGGKLALSSLPEHLQELLAHELGAIRLVDRDTVNAVADEFADLLGAIGLSAPGEAGAALDALSAHLSPALAGRLRAQLGGPRNTDPWVQLAGLDVEELTPIMQSESAEVSAVILSKLPVGKAAAVLGALPGELARRITFAVSRTADIAPDTVNRIGAALVRAYCTVKVSAFEKPPVDRVGAILNSSPAATRDAMLEGLDTADEGFAKGVRKAIFTFADIPTRLVATDVPACIRGVDPDQLTLGIAAALGQPGPLQDAAEFILSNISQRMAGQMREDAAEKGTVKSSVGEEAMNAITASIRDLADSGALTLIDPDAEDDD</sequence>
<comment type="subcellular location">
    <subcellularLocation>
        <location evidence="1">Bacterial flagellum basal body</location>
    </subcellularLocation>
    <subcellularLocation>
        <location evidence="2">Cell membrane</location>
        <topology evidence="2">Peripheral membrane protein</topology>
        <orientation evidence="2">Cytoplasmic side</orientation>
    </subcellularLocation>
</comment>
<evidence type="ECO:0000256" key="2">
    <source>
        <dbReference type="ARBA" id="ARBA00004413"/>
    </source>
</evidence>
<dbReference type="PANTHER" id="PTHR30534:SF0">
    <property type="entry name" value="FLAGELLAR MOTOR SWITCH PROTEIN FLIG"/>
    <property type="match status" value="1"/>
</dbReference>
<evidence type="ECO:0000313" key="14">
    <source>
        <dbReference type="EMBL" id="SEW03457.1"/>
    </source>
</evidence>
<keyword evidence="5" id="KW-1003">Cell membrane</keyword>
<dbReference type="GO" id="GO:0003774">
    <property type="term" value="F:cytoskeletal motor activity"/>
    <property type="evidence" value="ECO:0007669"/>
    <property type="project" value="InterPro"/>
</dbReference>
<dbReference type="AlphaFoldDB" id="A0A1I0NPI5"/>
<dbReference type="InterPro" id="IPR011002">
    <property type="entry name" value="FliG_a-hlx"/>
</dbReference>
<evidence type="ECO:0000256" key="4">
    <source>
        <dbReference type="ARBA" id="ARBA00021870"/>
    </source>
</evidence>
<dbReference type="EMBL" id="FOIZ01000001">
    <property type="protein sequence ID" value="SEW03457.1"/>
    <property type="molecule type" value="Genomic_DNA"/>
</dbReference>
<evidence type="ECO:0000256" key="8">
    <source>
        <dbReference type="ARBA" id="ARBA00023136"/>
    </source>
</evidence>
<dbReference type="GO" id="GO:0009425">
    <property type="term" value="C:bacterial-type flagellum basal body"/>
    <property type="evidence" value="ECO:0007669"/>
    <property type="project" value="UniProtKB-SubCell"/>
</dbReference>